<protein>
    <submittedName>
        <fullName evidence="1">Uncharacterized protein</fullName>
    </submittedName>
</protein>
<evidence type="ECO:0000313" key="2">
    <source>
        <dbReference type="Proteomes" id="UP000249661"/>
    </source>
</evidence>
<organism evidence="1 2">
    <name type="scientific">Aspergillus aculeatinus CBS 121060</name>
    <dbReference type="NCBI Taxonomy" id="1448322"/>
    <lineage>
        <taxon>Eukaryota</taxon>
        <taxon>Fungi</taxon>
        <taxon>Dikarya</taxon>
        <taxon>Ascomycota</taxon>
        <taxon>Pezizomycotina</taxon>
        <taxon>Eurotiomycetes</taxon>
        <taxon>Eurotiomycetidae</taxon>
        <taxon>Eurotiales</taxon>
        <taxon>Aspergillaceae</taxon>
        <taxon>Aspergillus</taxon>
        <taxon>Aspergillus subgen. Circumdati</taxon>
    </lineage>
</organism>
<keyword evidence="2" id="KW-1185">Reference proteome</keyword>
<dbReference type="Proteomes" id="UP000249661">
    <property type="component" value="Unassembled WGS sequence"/>
</dbReference>
<evidence type="ECO:0000313" key="1">
    <source>
        <dbReference type="EMBL" id="RAH65458.1"/>
    </source>
</evidence>
<reference evidence="1" key="1">
    <citation type="submission" date="2018-02" db="EMBL/GenBank/DDBJ databases">
        <title>The genomes of Aspergillus section Nigri reveals drivers in fungal speciation.</title>
        <authorList>
            <consortium name="DOE Joint Genome Institute"/>
            <person name="Vesth T.C."/>
            <person name="Nybo J."/>
            <person name="Theobald S."/>
            <person name="Brandl J."/>
            <person name="Frisvad J.C."/>
            <person name="Nielsen K.F."/>
            <person name="Lyhne E.K."/>
            <person name="Kogle M.E."/>
            <person name="Kuo A."/>
            <person name="Riley R."/>
            <person name="Clum A."/>
            <person name="Nolan M."/>
            <person name="Lipzen A."/>
            <person name="Salamov A."/>
            <person name="Henrissat B."/>
            <person name="Wiebenga A."/>
            <person name="De vries R.P."/>
            <person name="Grigoriev I.V."/>
            <person name="Mortensen U.H."/>
            <person name="Andersen M.R."/>
            <person name="Baker S.E."/>
        </authorList>
    </citation>
    <scope>NUCLEOTIDE SEQUENCE</scope>
    <source>
        <strain evidence="1">CBS 121060</strain>
    </source>
</reference>
<sequence>MQAYIIGDLKKARMRINPATKTVSMHGSIALGTSDRKGHRDVTLCGSRTVTERVGSTCSRSSKGRGVRLAEGSLGKRMPPGSEGPSTRPRGPEIQAWSPPLQSEPPKRRPQCVVPSPPGYFLSDPGMGTQTTSISYPRSLFLTSPGVIGPTKGRI</sequence>
<accession>A0ACD1GVR5</accession>
<dbReference type="EMBL" id="KZ824995">
    <property type="protein sequence ID" value="RAH65458.1"/>
    <property type="molecule type" value="Genomic_DNA"/>
</dbReference>
<gene>
    <name evidence="1" type="ORF">BO66DRAFT_210365</name>
</gene>
<proteinExistence type="predicted"/>
<name>A0ACD1GVR5_9EURO</name>